<dbReference type="EMBL" id="BQNB010013757">
    <property type="protein sequence ID" value="GJT19918.1"/>
    <property type="molecule type" value="Genomic_DNA"/>
</dbReference>
<dbReference type="PANTHER" id="PTHR32166:SF81">
    <property type="entry name" value="OS06G0658400 PROTEIN"/>
    <property type="match status" value="1"/>
</dbReference>
<keyword evidence="5" id="KW-1185">Reference proteome</keyword>
<feature type="region of interest" description="Disordered" evidence="1">
    <location>
        <begin position="1"/>
        <end position="22"/>
    </location>
</feature>
<keyword evidence="2" id="KW-0472">Membrane</keyword>
<accession>A0ABQ5C1K9</accession>
<reference evidence="4" key="1">
    <citation type="journal article" date="2022" name="Int. J. Mol. Sci.">
        <title>Draft Genome of Tanacetum Coccineum: Genomic Comparison of Closely Related Tanacetum-Family Plants.</title>
        <authorList>
            <person name="Yamashiro T."/>
            <person name="Shiraishi A."/>
            <person name="Nakayama K."/>
            <person name="Satake H."/>
        </authorList>
    </citation>
    <scope>NUCLEOTIDE SEQUENCE</scope>
</reference>
<keyword evidence="2" id="KW-1133">Transmembrane helix</keyword>
<evidence type="ECO:0000259" key="3">
    <source>
        <dbReference type="Pfam" id="PF04937"/>
    </source>
</evidence>
<protein>
    <submittedName>
        <fullName evidence="4">HAT dimerization domain, ribonuclease H-like domain protein</fullName>
    </submittedName>
</protein>
<evidence type="ECO:0000313" key="5">
    <source>
        <dbReference type="Proteomes" id="UP001151760"/>
    </source>
</evidence>
<proteinExistence type="predicted"/>
<keyword evidence="2" id="KW-0812">Transmembrane</keyword>
<dbReference type="InterPro" id="IPR012337">
    <property type="entry name" value="RNaseH-like_sf"/>
</dbReference>
<dbReference type="PANTHER" id="PTHR32166">
    <property type="entry name" value="OSJNBA0013A04.12 PROTEIN"/>
    <property type="match status" value="1"/>
</dbReference>
<feature type="compositionally biased region" description="Low complexity" evidence="1">
    <location>
        <begin position="1"/>
        <end position="14"/>
    </location>
</feature>
<organism evidence="4 5">
    <name type="scientific">Tanacetum coccineum</name>
    <dbReference type="NCBI Taxonomy" id="301880"/>
    <lineage>
        <taxon>Eukaryota</taxon>
        <taxon>Viridiplantae</taxon>
        <taxon>Streptophyta</taxon>
        <taxon>Embryophyta</taxon>
        <taxon>Tracheophyta</taxon>
        <taxon>Spermatophyta</taxon>
        <taxon>Magnoliopsida</taxon>
        <taxon>eudicotyledons</taxon>
        <taxon>Gunneridae</taxon>
        <taxon>Pentapetalae</taxon>
        <taxon>asterids</taxon>
        <taxon>campanulids</taxon>
        <taxon>Asterales</taxon>
        <taxon>Asteraceae</taxon>
        <taxon>Asteroideae</taxon>
        <taxon>Anthemideae</taxon>
        <taxon>Anthemidinae</taxon>
        <taxon>Tanacetum</taxon>
    </lineage>
</organism>
<evidence type="ECO:0000313" key="4">
    <source>
        <dbReference type="EMBL" id="GJT19918.1"/>
    </source>
</evidence>
<gene>
    <name evidence="4" type="ORF">Tco_0878624</name>
</gene>
<feature type="domain" description="DUF659" evidence="3">
    <location>
        <begin position="176"/>
        <end position="244"/>
    </location>
</feature>
<dbReference type="Pfam" id="PF04937">
    <property type="entry name" value="DUF659"/>
    <property type="match status" value="1"/>
</dbReference>
<comment type="caution">
    <text evidence="4">The sequence shown here is derived from an EMBL/GenBank/DDBJ whole genome shotgun (WGS) entry which is preliminary data.</text>
</comment>
<evidence type="ECO:0000256" key="2">
    <source>
        <dbReference type="SAM" id="Phobius"/>
    </source>
</evidence>
<dbReference type="SUPFAM" id="SSF53098">
    <property type="entry name" value="Ribonuclease H-like"/>
    <property type="match status" value="1"/>
</dbReference>
<feature type="transmembrane region" description="Helical" evidence="2">
    <location>
        <begin position="414"/>
        <end position="434"/>
    </location>
</feature>
<name>A0ABQ5C1K9_9ASTR</name>
<dbReference type="Proteomes" id="UP001151760">
    <property type="component" value="Unassembled WGS sequence"/>
</dbReference>
<evidence type="ECO:0000256" key="1">
    <source>
        <dbReference type="SAM" id="MobiDB-lite"/>
    </source>
</evidence>
<sequence>MASQETQQQTQGSSDTDRDQPPLWEHMTKLQKIGASGGAWKFSCKFCGETRQGSYSRVKAHLLGIKGFGISLCQSVTAGQKQMMKRAEEAYEKKKAESNAKEVALPCEAGVGFKKRKGSSTPIERAFGVEIRDQLDQEIARMFYTGGLPFNLARNPHYLRAFQFAAANKIDGYVPPGYNKLRTTLLQKEKENVHRQLEPLRSTWKEKGVSIVSDGWSDPTRKPLINFMATSGNGPLFLNSVNCFGEAAGKLIESQFPHIYWTPCVVHTLNLAMKNICSPSNVETNALAYEQCSWIKDVHGDALAIKNFIMNHNMRLSIFSKFTPLRLLSVADTRFASIIVMLKRLKLIKTGLQAMVISEEWSSYREDDIVKAKIVNDEWWDKVSYILSFTGPIYDMIRAYDTDKPCLHLVYEMWYLHWVGLVLILISVFVRNIVIDSYY</sequence>
<reference evidence="4" key="2">
    <citation type="submission" date="2022-01" db="EMBL/GenBank/DDBJ databases">
        <authorList>
            <person name="Yamashiro T."/>
            <person name="Shiraishi A."/>
            <person name="Satake H."/>
            <person name="Nakayama K."/>
        </authorList>
    </citation>
    <scope>NUCLEOTIDE SEQUENCE</scope>
</reference>
<dbReference type="InterPro" id="IPR007021">
    <property type="entry name" value="DUF659"/>
</dbReference>